<keyword evidence="6" id="KW-0460">Magnesium</keyword>
<dbReference type="SUPFAM" id="SSF52540">
    <property type="entry name" value="P-loop containing nucleoside triphosphate hydrolases"/>
    <property type="match status" value="1"/>
</dbReference>
<dbReference type="PRINTS" id="PR00094">
    <property type="entry name" value="ADENYLTKNASE"/>
</dbReference>
<reference evidence="9 10" key="1">
    <citation type="submission" date="2016-10" db="EMBL/GenBank/DDBJ databases">
        <authorList>
            <person name="de Groot N.N."/>
        </authorList>
    </citation>
    <scope>NUCLEOTIDE SEQUENCE [LARGE SCALE GENOMIC DNA]</scope>
    <source>
        <strain evidence="9 10">CGMCC 1.7005</strain>
    </source>
</reference>
<dbReference type="CDD" id="cd06223">
    <property type="entry name" value="PRTases_typeI"/>
    <property type="match status" value="1"/>
</dbReference>
<dbReference type="InterPro" id="IPR033690">
    <property type="entry name" value="Adenylat_kinase_CS"/>
</dbReference>
<keyword evidence="10" id="KW-1185">Reference proteome</keyword>
<feature type="binding site" evidence="7">
    <location>
        <position position="226"/>
    </location>
    <ligand>
        <name>AMP</name>
        <dbReference type="ChEBI" id="CHEBI:456215"/>
    </ligand>
</feature>
<feature type="binding site" evidence="7">
    <location>
        <position position="323"/>
    </location>
    <ligand>
        <name>AMP</name>
        <dbReference type="ChEBI" id="CHEBI:456215"/>
    </ligand>
</feature>
<evidence type="ECO:0000256" key="5">
    <source>
        <dbReference type="ARBA" id="ARBA00022777"/>
    </source>
</evidence>
<feature type="binding site" evidence="7">
    <location>
        <begin position="200"/>
        <end position="205"/>
    </location>
    <ligand>
        <name>ATP</name>
        <dbReference type="ChEBI" id="CHEBI:30616"/>
    </ligand>
</feature>
<dbReference type="EC" id="2.7.4.3" evidence="7"/>
<dbReference type="NCBIfam" id="NF011105">
    <property type="entry name" value="PRK14532.1"/>
    <property type="match status" value="1"/>
</dbReference>
<keyword evidence="3 7" id="KW-0545">Nucleotide biosynthesis</keyword>
<dbReference type="Gene3D" id="3.40.50.2020">
    <property type="match status" value="1"/>
</dbReference>
<feature type="binding site" evidence="7">
    <location>
        <begin position="275"/>
        <end position="278"/>
    </location>
    <ligand>
        <name>AMP</name>
        <dbReference type="ChEBI" id="CHEBI:456215"/>
    </ligand>
</feature>
<feature type="binding site" evidence="7">
    <location>
        <position position="282"/>
    </location>
    <ligand>
        <name>AMP</name>
        <dbReference type="ChEBI" id="CHEBI:456215"/>
    </ligand>
</feature>
<dbReference type="GO" id="GO:0004017">
    <property type="term" value="F:AMP kinase activity"/>
    <property type="evidence" value="ECO:0007669"/>
    <property type="project" value="UniProtKB-UniRule"/>
</dbReference>
<dbReference type="NCBIfam" id="TIGR01203">
    <property type="entry name" value="HGPRTase"/>
    <property type="match status" value="1"/>
</dbReference>
<evidence type="ECO:0000256" key="4">
    <source>
        <dbReference type="ARBA" id="ARBA00022741"/>
    </source>
</evidence>
<dbReference type="EMBL" id="FPAS01000006">
    <property type="protein sequence ID" value="SFT88424.1"/>
    <property type="molecule type" value="Genomic_DNA"/>
</dbReference>
<evidence type="ECO:0000256" key="7">
    <source>
        <dbReference type="HAMAP-Rule" id="MF_00235"/>
    </source>
</evidence>
<keyword evidence="4 7" id="KW-0547">Nucleotide-binding</keyword>
<comment type="subunit">
    <text evidence="7">Monomer.</text>
</comment>
<dbReference type="NCBIfam" id="NF001381">
    <property type="entry name" value="PRK00279.1-3"/>
    <property type="match status" value="1"/>
</dbReference>
<feature type="binding site" evidence="7">
    <location>
        <position position="335"/>
    </location>
    <ligand>
        <name>AMP</name>
        <dbReference type="ChEBI" id="CHEBI:456215"/>
    </ligand>
</feature>
<sequence>MQFLRQFSGLLRLQDKTFSTFINAARVQAAVKSVAQSINSHYKGEEVIFLAILDGAFMFAADLLKHVDLTCEISFVKVQSYEGTKSTENVETLLGLDVELEGKNVVILEDIVDTGRTIEKVKDIVGVAKCKSFEVATFLFKPDAFLFEDRPKFVGLEISNTFVVGYGLDYNEKGRNLDAIFQLNTVQKDMLNIVLFGPPGAGKGTQSERLITKYDLVHLSTGDIFRANIGGGTELGVLAKSYIDKGQLVPDAVTIDMLKSEVKKYPAAKGFIFDGFPRTNAQADALDEFLASLDMSISAMLALEVPEEELKTRLAKRAEVSGRADDADPAIIQNRINVYRNETEPVKEFYQKQDKFIAIDGLGSMDEISERLYTAIDKL</sequence>
<dbReference type="InterPro" id="IPR000850">
    <property type="entry name" value="Adenylat/UMP-CMP_kin"/>
</dbReference>
<dbReference type="InterPro" id="IPR000836">
    <property type="entry name" value="PRTase_dom"/>
</dbReference>
<keyword evidence="1 7" id="KW-0808">Transferase</keyword>
<protein>
    <recommendedName>
        <fullName evidence="7">Adenylate kinase</fullName>
        <shortName evidence="7">AK</shortName>
        <ecNumber evidence="7">2.7.4.3</ecNumber>
    </recommendedName>
    <alternativeName>
        <fullName evidence="7">ATP-AMP transphosphorylase</fullName>
    </alternativeName>
    <alternativeName>
        <fullName evidence="7">ATP:AMP phosphotransferase</fullName>
    </alternativeName>
    <alternativeName>
        <fullName evidence="7">Adenylate monophosphate kinase</fullName>
    </alternativeName>
</protein>
<feature type="binding site" evidence="7">
    <location>
        <position position="363"/>
    </location>
    <ligand>
        <name>ATP</name>
        <dbReference type="ChEBI" id="CHEBI:30616"/>
    </ligand>
</feature>
<dbReference type="GO" id="GO:0044209">
    <property type="term" value="P:AMP salvage"/>
    <property type="evidence" value="ECO:0007669"/>
    <property type="project" value="UniProtKB-UniRule"/>
</dbReference>
<evidence type="ECO:0000256" key="2">
    <source>
        <dbReference type="ARBA" id="ARBA00022723"/>
    </source>
</evidence>
<dbReference type="InterPro" id="IPR005904">
    <property type="entry name" value="Hxn_phspho_trans"/>
</dbReference>
<dbReference type="Pfam" id="PF00156">
    <property type="entry name" value="Pribosyltran"/>
    <property type="match status" value="1"/>
</dbReference>
<feature type="domain" description="Phosphoribosyltransferase" evidence="8">
    <location>
        <begin position="27"/>
        <end position="170"/>
    </location>
</feature>
<dbReference type="GO" id="GO:0046872">
    <property type="term" value="F:metal ion binding"/>
    <property type="evidence" value="ECO:0007669"/>
    <property type="project" value="UniProtKB-KW"/>
</dbReference>
<evidence type="ECO:0000256" key="6">
    <source>
        <dbReference type="ARBA" id="ARBA00022842"/>
    </source>
</evidence>
<dbReference type="GO" id="GO:0005524">
    <property type="term" value="F:ATP binding"/>
    <property type="evidence" value="ECO:0007669"/>
    <property type="project" value="UniProtKB-UniRule"/>
</dbReference>
<dbReference type="Proteomes" id="UP000236454">
    <property type="component" value="Unassembled WGS sequence"/>
</dbReference>
<dbReference type="PROSITE" id="PS00113">
    <property type="entry name" value="ADENYLATE_KINASE"/>
    <property type="match status" value="1"/>
</dbReference>
<comment type="catalytic activity">
    <reaction evidence="7">
        <text>AMP + ATP = 2 ADP</text>
        <dbReference type="Rhea" id="RHEA:12973"/>
        <dbReference type="ChEBI" id="CHEBI:30616"/>
        <dbReference type="ChEBI" id="CHEBI:456215"/>
        <dbReference type="ChEBI" id="CHEBI:456216"/>
        <dbReference type="EC" id="2.7.4.3"/>
    </reaction>
</comment>
<comment type="subcellular location">
    <subcellularLocation>
        <location evidence="7">Cytoplasm</location>
    </subcellularLocation>
</comment>
<feature type="binding site" evidence="7">
    <location>
        <begin position="247"/>
        <end position="249"/>
    </location>
    <ligand>
        <name>AMP</name>
        <dbReference type="ChEBI" id="CHEBI:456215"/>
    </ligand>
</feature>
<dbReference type="SUPFAM" id="SSF53271">
    <property type="entry name" value="PRTase-like"/>
    <property type="match status" value="1"/>
</dbReference>
<dbReference type="GO" id="GO:0004422">
    <property type="term" value="F:hypoxanthine phosphoribosyltransferase activity"/>
    <property type="evidence" value="ECO:0007669"/>
    <property type="project" value="InterPro"/>
</dbReference>
<feature type="region of interest" description="NMP" evidence="7">
    <location>
        <begin position="220"/>
        <end position="249"/>
    </location>
</feature>
<evidence type="ECO:0000313" key="10">
    <source>
        <dbReference type="Proteomes" id="UP000236454"/>
    </source>
</evidence>
<keyword evidence="7" id="KW-0963">Cytoplasm</keyword>
<comment type="domain">
    <text evidence="7">Consists of three domains, a large central CORE domain and two small peripheral domains, NMPbind and LID, which undergo movements during catalysis. The LID domain closes over the site of phosphoryl transfer upon ATP binding. Assembling and dissambling the active center during each catalytic cycle provides an effective means to prevent ATP hydrolysis.</text>
</comment>
<dbReference type="NCBIfam" id="NF011100">
    <property type="entry name" value="PRK14527.1"/>
    <property type="match status" value="1"/>
</dbReference>
<comment type="caution">
    <text evidence="7">Lacks conserved residue(s) required for the propagation of feature annotation.</text>
</comment>
<keyword evidence="5 7" id="KW-0418">Kinase</keyword>
<dbReference type="HAMAP" id="MF_00235">
    <property type="entry name" value="Adenylate_kinase_Adk"/>
    <property type="match status" value="1"/>
</dbReference>
<comment type="function">
    <text evidence="7">Catalyzes the reversible transfer of the terminal phosphate group between ATP and AMP. Plays an important role in cellular energy homeostasis and in adenine nucleotide metabolism.</text>
</comment>
<accession>A0A1I7BMJ3</accession>
<evidence type="ECO:0000256" key="3">
    <source>
        <dbReference type="ARBA" id="ARBA00022727"/>
    </source>
</evidence>
<dbReference type="PANTHER" id="PTHR23359">
    <property type="entry name" value="NUCLEOTIDE KINASE"/>
    <property type="match status" value="1"/>
</dbReference>
<comment type="pathway">
    <text evidence="7">Purine metabolism; AMP biosynthesis via salvage pathway; AMP from ADP: step 1/1.</text>
</comment>
<feature type="binding site" evidence="7">
    <location>
        <position position="221"/>
    </location>
    <ligand>
        <name>AMP</name>
        <dbReference type="ChEBI" id="CHEBI:456215"/>
    </ligand>
</feature>
<proteinExistence type="inferred from homology"/>
<dbReference type="UniPathway" id="UPA00588">
    <property type="reaction ID" value="UER00649"/>
</dbReference>
<dbReference type="InterPro" id="IPR027417">
    <property type="entry name" value="P-loop_NTPase"/>
</dbReference>
<organism evidence="9 10">
    <name type="scientific">Lishizhenia tianjinensis</name>
    <dbReference type="NCBI Taxonomy" id="477690"/>
    <lineage>
        <taxon>Bacteria</taxon>
        <taxon>Pseudomonadati</taxon>
        <taxon>Bacteroidota</taxon>
        <taxon>Flavobacteriia</taxon>
        <taxon>Flavobacteriales</taxon>
        <taxon>Crocinitomicaceae</taxon>
        <taxon>Lishizhenia</taxon>
    </lineage>
</organism>
<feature type="binding site" evidence="7">
    <location>
        <position position="317"/>
    </location>
    <ligand>
        <name>ATP</name>
        <dbReference type="ChEBI" id="CHEBI:30616"/>
    </ligand>
</feature>
<evidence type="ECO:0000259" key="8">
    <source>
        <dbReference type="Pfam" id="PF00156"/>
    </source>
</evidence>
<gene>
    <name evidence="7" type="primary">adk</name>
    <name evidence="9" type="ORF">SAMN05216474_2914</name>
</gene>
<dbReference type="GO" id="GO:0005737">
    <property type="term" value="C:cytoplasm"/>
    <property type="evidence" value="ECO:0007669"/>
    <property type="project" value="UniProtKB-SubCell"/>
</dbReference>
<dbReference type="InterPro" id="IPR029057">
    <property type="entry name" value="PRTase-like"/>
</dbReference>
<dbReference type="STRING" id="477690.SAMN05216474_2914"/>
<dbReference type="RefSeq" id="WP_244526232.1">
    <property type="nucleotide sequence ID" value="NZ_FPAS01000006.1"/>
</dbReference>
<dbReference type="GO" id="GO:0006166">
    <property type="term" value="P:purine ribonucleoside salvage"/>
    <property type="evidence" value="ECO:0007669"/>
    <property type="project" value="InterPro"/>
</dbReference>
<dbReference type="Pfam" id="PF00406">
    <property type="entry name" value="ADK"/>
    <property type="match status" value="1"/>
</dbReference>
<evidence type="ECO:0000256" key="1">
    <source>
        <dbReference type="ARBA" id="ARBA00022679"/>
    </source>
</evidence>
<name>A0A1I7BMJ3_9FLAO</name>
<dbReference type="AlphaFoldDB" id="A0A1I7BMJ3"/>
<keyword evidence="7" id="KW-0067">ATP-binding</keyword>
<evidence type="ECO:0000313" key="9">
    <source>
        <dbReference type="EMBL" id="SFT88424.1"/>
    </source>
</evidence>
<dbReference type="CDD" id="cd01428">
    <property type="entry name" value="ADK"/>
    <property type="match status" value="1"/>
</dbReference>
<dbReference type="Gene3D" id="3.40.50.300">
    <property type="entry name" value="P-loop containing nucleotide triphosphate hydrolases"/>
    <property type="match status" value="1"/>
</dbReference>
<comment type="similarity">
    <text evidence="7">Belongs to the adenylate kinase family.</text>
</comment>
<keyword evidence="2" id="KW-0479">Metal-binding</keyword>